<comment type="caution">
    <text evidence="2">The sequence shown here is derived from an EMBL/GenBank/DDBJ whole genome shotgun (WGS) entry which is preliminary data.</text>
</comment>
<sequence length="70" mass="7825">MATNLIVRNVDDDVALALKQRAAAHGRSPEAEHLEILKEALQRPQRRSFADVLASMPNVGEDDDFNVRKN</sequence>
<gene>
    <name evidence="2" type="ORF">KVP70_06040</name>
    <name evidence="3" type="ORF">L1274_002510</name>
</gene>
<dbReference type="Pfam" id="PF22513">
    <property type="entry name" value="FitA-like_RHH"/>
    <property type="match status" value="1"/>
</dbReference>
<dbReference type="GO" id="GO:0003677">
    <property type="term" value="F:DNA binding"/>
    <property type="evidence" value="ECO:0007669"/>
    <property type="project" value="UniProtKB-KW"/>
</dbReference>
<keyword evidence="5" id="KW-1185">Reference proteome</keyword>
<reference evidence="2" key="1">
    <citation type="submission" date="2021-07" db="EMBL/GenBank/DDBJ databases">
        <title>Characterization of violacein-producing bacteria and related species.</title>
        <authorList>
            <person name="Wilson H.S."/>
            <person name="De Leon M.E."/>
        </authorList>
    </citation>
    <scope>NUCLEOTIDE SEQUENCE</scope>
    <source>
        <strain evidence="2">HSC-15S17</strain>
    </source>
</reference>
<dbReference type="EMBL" id="JAHTGR010000003">
    <property type="protein sequence ID" value="MBV6320490.1"/>
    <property type="molecule type" value="Genomic_DNA"/>
</dbReference>
<evidence type="ECO:0000313" key="4">
    <source>
        <dbReference type="Proteomes" id="UP001155901"/>
    </source>
</evidence>
<evidence type="ECO:0000313" key="5">
    <source>
        <dbReference type="Proteomes" id="UP001162889"/>
    </source>
</evidence>
<protein>
    <submittedName>
        <fullName evidence="2">DNA-binding protein</fullName>
    </submittedName>
    <submittedName>
        <fullName evidence="3">Plasmid stability protein</fullName>
    </submittedName>
</protein>
<dbReference type="AlphaFoldDB" id="A0AA41H5F6"/>
<organism evidence="2 4">
    <name type="scientific">Duganella violaceipulchra</name>
    <dbReference type="NCBI Taxonomy" id="2849652"/>
    <lineage>
        <taxon>Bacteria</taxon>
        <taxon>Pseudomonadati</taxon>
        <taxon>Pseudomonadota</taxon>
        <taxon>Betaproteobacteria</taxon>
        <taxon>Burkholderiales</taxon>
        <taxon>Oxalobacteraceae</taxon>
        <taxon>Telluria group</taxon>
        <taxon>Duganella</taxon>
    </lineage>
</organism>
<dbReference type="Proteomes" id="UP001155901">
    <property type="component" value="Unassembled WGS sequence"/>
</dbReference>
<keyword evidence="2" id="KW-0238">DNA-binding</keyword>
<dbReference type="RefSeq" id="WP_217941223.1">
    <property type="nucleotide sequence ID" value="NZ_JAHTGR010000003.1"/>
</dbReference>
<evidence type="ECO:0000313" key="3">
    <source>
        <dbReference type="EMBL" id="MCP2008802.1"/>
    </source>
</evidence>
<evidence type="ECO:0000259" key="1">
    <source>
        <dbReference type="Pfam" id="PF22513"/>
    </source>
</evidence>
<dbReference type="EMBL" id="JALJZU010000004">
    <property type="protein sequence ID" value="MCP2008802.1"/>
    <property type="molecule type" value="Genomic_DNA"/>
</dbReference>
<dbReference type="InterPro" id="IPR053853">
    <property type="entry name" value="FitA-like_RHH"/>
</dbReference>
<feature type="domain" description="Antitoxin FitA-like ribbon-helix-helix" evidence="1">
    <location>
        <begin position="4"/>
        <end position="41"/>
    </location>
</feature>
<evidence type="ECO:0000313" key="2">
    <source>
        <dbReference type="EMBL" id="MBV6320490.1"/>
    </source>
</evidence>
<accession>A0AA41H5F6</accession>
<name>A0AA41H5F6_9BURK</name>
<reference evidence="3" key="2">
    <citation type="submission" date="2022-03" db="EMBL/GenBank/DDBJ databases">
        <title>Genome Encyclopedia of Bacteria and Archaea VI: Functional Genomics of Type Strains.</title>
        <authorList>
            <person name="Whitman W."/>
        </authorList>
    </citation>
    <scope>NUCLEOTIDE SEQUENCE</scope>
    <source>
        <strain evidence="3">HSC-15S17</strain>
    </source>
</reference>
<proteinExistence type="predicted"/>
<dbReference type="Proteomes" id="UP001162889">
    <property type="component" value="Unassembled WGS sequence"/>
</dbReference>